<dbReference type="InterPro" id="IPR027417">
    <property type="entry name" value="P-loop_NTPase"/>
</dbReference>
<name>A0A6J8EX70_MYTCO</name>
<dbReference type="Pfam" id="PF20720">
    <property type="entry name" value="nSTAND3"/>
    <property type="match status" value="1"/>
</dbReference>
<feature type="domain" description="Novel STAND NTPase 3" evidence="2">
    <location>
        <begin position="121"/>
        <end position="175"/>
    </location>
</feature>
<evidence type="ECO:0000313" key="3">
    <source>
        <dbReference type="EMBL" id="CAC5425167.1"/>
    </source>
</evidence>
<evidence type="ECO:0000259" key="2">
    <source>
        <dbReference type="Pfam" id="PF20720"/>
    </source>
</evidence>
<proteinExistence type="predicted"/>
<dbReference type="EMBL" id="CACVKT020010195">
    <property type="protein sequence ID" value="CAC5425167.1"/>
    <property type="molecule type" value="Genomic_DNA"/>
</dbReference>
<dbReference type="Pfam" id="PF18738">
    <property type="entry name" value="HEPN_DZIP3"/>
    <property type="match status" value="1"/>
</dbReference>
<dbReference type="OrthoDB" id="6122878at2759"/>
<keyword evidence="4" id="KW-1185">Reference proteome</keyword>
<dbReference type="InterPro" id="IPR041249">
    <property type="entry name" value="HEPN_DZIP3"/>
</dbReference>
<protein>
    <submittedName>
        <fullName evidence="3">Uncharacterized protein</fullName>
    </submittedName>
</protein>
<feature type="domain" description="DZIP3-like HEPN" evidence="1">
    <location>
        <begin position="2"/>
        <end position="87"/>
    </location>
</feature>
<dbReference type="AlphaFoldDB" id="A0A6J8EX70"/>
<organism evidence="3 4">
    <name type="scientific">Mytilus coruscus</name>
    <name type="common">Sea mussel</name>
    <dbReference type="NCBI Taxonomy" id="42192"/>
    <lineage>
        <taxon>Eukaryota</taxon>
        <taxon>Metazoa</taxon>
        <taxon>Spiralia</taxon>
        <taxon>Lophotrochozoa</taxon>
        <taxon>Mollusca</taxon>
        <taxon>Bivalvia</taxon>
        <taxon>Autobranchia</taxon>
        <taxon>Pteriomorphia</taxon>
        <taxon>Mytilida</taxon>
        <taxon>Mytiloidea</taxon>
        <taxon>Mytilidae</taxon>
        <taxon>Mytilinae</taxon>
        <taxon>Mytilus</taxon>
    </lineage>
</organism>
<gene>
    <name evidence="3" type="ORF">MCOR_57012</name>
</gene>
<evidence type="ECO:0000313" key="4">
    <source>
        <dbReference type="Proteomes" id="UP000507470"/>
    </source>
</evidence>
<reference evidence="3 4" key="1">
    <citation type="submission" date="2020-06" db="EMBL/GenBank/DDBJ databases">
        <authorList>
            <person name="Li R."/>
            <person name="Bekaert M."/>
        </authorList>
    </citation>
    <scope>NUCLEOTIDE SEQUENCE [LARGE SCALE GENOMIC DNA]</scope>
    <source>
        <strain evidence="4">wild</strain>
    </source>
</reference>
<dbReference type="Gene3D" id="3.40.50.300">
    <property type="entry name" value="P-loop containing nucleotide triphosphate hydrolases"/>
    <property type="match status" value="1"/>
</dbReference>
<evidence type="ECO:0000259" key="1">
    <source>
        <dbReference type="Pfam" id="PF18738"/>
    </source>
</evidence>
<sequence length="323" mass="36864">MMICLLRNLGGLLTPSNGWDQLPHPNDTLPGAALATLKWYRNQLAHTTLTSMDNNEFTDKWTRVEKALTSLNNGQKPLEVTEILNYDLAGEQAKMEGNLPKNIADANATFVETWLKDDESFYETEGSKLVYAKLQDCNCILVTSNSGLGKTATIRHIALKYKLEGFEIVPKNNLEMEIKREEVEIMCETNYAFPLLCKLVSDDEERFKNRIAFFRQPLLLLRNELDKICNENKKLYCILVICMLYNGSFSRSIFDIDSVECDEKIDRIMQTCGLQKYMSKKELEDSAVSALGSYFVEDSNFFGLFMILLKKLSPIISLRSIPE</sequence>
<dbReference type="Proteomes" id="UP000507470">
    <property type="component" value="Unassembled WGS sequence"/>
</dbReference>
<dbReference type="InterPro" id="IPR049050">
    <property type="entry name" value="nSTAND3"/>
</dbReference>
<accession>A0A6J8EX70</accession>